<proteinExistence type="predicted"/>
<keyword evidence="2 3" id="KW-0040">ANK repeat</keyword>
<dbReference type="Proteomes" id="UP000699462">
    <property type="component" value="Unassembled WGS sequence"/>
</dbReference>
<evidence type="ECO:0000313" key="5">
    <source>
        <dbReference type="Proteomes" id="UP000699462"/>
    </source>
</evidence>
<dbReference type="GO" id="GO:0070531">
    <property type="term" value="C:BRCA1-A complex"/>
    <property type="evidence" value="ECO:0007669"/>
    <property type="project" value="TreeGrafter"/>
</dbReference>
<dbReference type="SUPFAM" id="SSF48403">
    <property type="entry name" value="Ankyrin repeat"/>
    <property type="match status" value="1"/>
</dbReference>
<evidence type="ECO:0000256" key="3">
    <source>
        <dbReference type="PROSITE-ProRule" id="PRU00023"/>
    </source>
</evidence>
<dbReference type="AlphaFoldDB" id="A0A8T0DNJ5"/>
<comment type="caution">
    <text evidence="4">The sequence shown here is derived from an EMBL/GenBank/DDBJ whole genome shotgun (WGS) entry which is preliminary data.</text>
</comment>
<organism evidence="4 5">
    <name type="scientific">Paragonimus westermani</name>
    <dbReference type="NCBI Taxonomy" id="34504"/>
    <lineage>
        <taxon>Eukaryota</taxon>
        <taxon>Metazoa</taxon>
        <taxon>Spiralia</taxon>
        <taxon>Lophotrochozoa</taxon>
        <taxon>Platyhelminthes</taxon>
        <taxon>Trematoda</taxon>
        <taxon>Digenea</taxon>
        <taxon>Plagiorchiida</taxon>
        <taxon>Troglotremata</taxon>
        <taxon>Troglotrematidae</taxon>
        <taxon>Paragonimus</taxon>
    </lineage>
</organism>
<dbReference type="GO" id="GO:0004842">
    <property type="term" value="F:ubiquitin-protein transferase activity"/>
    <property type="evidence" value="ECO:0007669"/>
    <property type="project" value="TreeGrafter"/>
</dbReference>
<accession>A0A8T0DNJ5</accession>
<evidence type="ECO:0000256" key="2">
    <source>
        <dbReference type="ARBA" id="ARBA00023043"/>
    </source>
</evidence>
<protein>
    <submittedName>
        <fullName evidence="4">Uncharacterized protein</fullName>
    </submittedName>
</protein>
<dbReference type="Pfam" id="PF00023">
    <property type="entry name" value="Ank"/>
    <property type="match status" value="1"/>
</dbReference>
<gene>
    <name evidence="4" type="ORF">P879_02215</name>
</gene>
<dbReference type="PANTHER" id="PTHR24171">
    <property type="entry name" value="ANKYRIN REPEAT DOMAIN-CONTAINING PROTEIN 39-RELATED"/>
    <property type="match status" value="1"/>
</dbReference>
<dbReference type="InterPro" id="IPR002110">
    <property type="entry name" value="Ankyrin_rpt"/>
</dbReference>
<evidence type="ECO:0000256" key="1">
    <source>
        <dbReference type="ARBA" id="ARBA00022737"/>
    </source>
</evidence>
<sequence length="140" mass="15188">MTAALLSASRDGNTHHINGLLEAGANLLTVDEQGRSALHLAVKFGCEDAVCALLKRAPPELLELREYKKGQTALHKAAASGRQKICQLLVQAGACPAVRDANGKRPKRLACDVNDRQLAHYLQREELLFLISHGSDRVTV</sequence>
<dbReference type="EMBL" id="JTDF01001823">
    <property type="protein sequence ID" value="KAF8569499.1"/>
    <property type="molecule type" value="Genomic_DNA"/>
</dbReference>
<dbReference type="PANTHER" id="PTHR24171:SF8">
    <property type="entry name" value="BRCA1-ASSOCIATED RING DOMAIN PROTEIN 1"/>
    <property type="match status" value="1"/>
</dbReference>
<dbReference type="SMART" id="SM00248">
    <property type="entry name" value="ANK"/>
    <property type="match status" value="2"/>
</dbReference>
<dbReference type="GO" id="GO:0031436">
    <property type="term" value="C:BRCA1-BARD1 complex"/>
    <property type="evidence" value="ECO:0007669"/>
    <property type="project" value="TreeGrafter"/>
</dbReference>
<feature type="repeat" description="ANK" evidence="3">
    <location>
        <begin position="69"/>
        <end position="101"/>
    </location>
</feature>
<dbReference type="OrthoDB" id="242257at2759"/>
<dbReference type="Gene3D" id="1.25.40.20">
    <property type="entry name" value="Ankyrin repeat-containing domain"/>
    <property type="match status" value="1"/>
</dbReference>
<dbReference type="PROSITE" id="PS50297">
    <property type="entry name" value="ANK_REP_REGION"/>
    <property type="match status" value="1"/>
</dbReference>
<reference evidence="4 5" key="1">
    <citation type="submission" date="2019-07" db="EMBL/GenBank/DDBJ databases">
        <title>Annotation for the trematode Paragonimus westermani.</title>
        <authorList>
            <person name="Choi Y.-J."/>
        </authorList>
    </citation>
    <scope>NUCLEOTIDE SEQUENCE [LARGE SCALE GENOMIC DNA]</scope>
    <source>
        <strain evidence="4">180907_Pwestermani</strain>
    </source>
</reference>
<dbReference type="PROSITE" id="PS50088">
    <property type="entry name" value="ANK_REPEAT"/>
    <property type="match status" value="1"/>
</dbReference>
<dbReference type="GO" id="GO:0085020">
    <property type="term" value="P:protein K6-linked ubiquitination"/>
    <property type="evidence" value="ECO:0007669"/>
    <property type="project" value="TreeGrafter"/>
</dbReference>
<dbReference type="Pfam" id="PF12796">
    <property type="entry name" value="Ank_2"/>
    <property type="match status" value="1"/>
</dbReference>
<keyword evidence="5" id="KW-1185">Reference proteome</keyword>
<dbReference type="InterPro" id="IPR036770">
    <property type="entry name" value="Ankyrin_rpt-contain_sf"/>
</dbReference>
<keyword evidence="1" id="KW-0677">Repeat</keyword>
<name>A0A8T0DNJ5_9TREM</name>
<evidence type="ECO:0000313" key="4">
    <source>
        <dbReference type="EMBL" id="KAF8569499.1"/>
    </source>
</evidence>